<evidence type="ECO:0000313" key="3">
    <source>
        <dbReference type="Proteomes" id="UP001499882"/>
    </source>
</evidence>
<dbReference type="EMBL" id="BAABKN010000023">
    <property type="protein sequence ID" value="GAA4748532.1"/>
    <property type="molecule type" value="Genomic_DNA"/>
</dbReference>
<proteinExistence type="predicted"/>
<keyword evidence="3" id="KW-1185">Reference proteome</keyword>
<keyword evidence="1" id="KW-0812">Transmembrane</keyword>
<evidence type="ECO:0000256" key="1">
    <source>
        <dbReference type="SAM" id="Phobius"/>
    </source>
</evidence>
<sequence>MTGIQSLLQDLPAPLRKALYVIITIVGLVLAILESFDVSDLGPVTMTQALQAYAYLSPLVGAVAVANVKKPVIESAGLGELVQDYDLDMSGFEPVGDMDDVYGPAVT</sequence>
<evidence type="ECO:0008006" key="4">
    <source>
        <dbReference type="Google" id="ProtNLM"/>
    </source>
</evidence>
<accession>A0ABP8Z7H5</accession>
<dbReference type="RefSeq" id="WP_345528391.1">
    <property type="nucleotide sequence ID" value="NZ_BAABKN010000023.1"/>
</dbReference>
<organism evidence="2 3">
    <name type="scientific">Nocardioides endophyticus</name>
    <dbReference type="NCBI Taxonomy" id="1353775"/>
    <lineage>
        <taxon>Bacteria</taxon>
        <taxon>Bacillati</taxon>
        <taxon>Actinomycetota</taxon>
        <taxon>Actinomycetes</taxon>
        <taxon>Propionibacteriales</taxon>
        <taxon>Nocardioidaceae</taxon>
        <taxon>Nocardioides</taxon>
    </lineage>
</organism>
<feature type="transmembrane region" description="Helical" evidence="1">
    <location>
        <begin position="18"/>
        <end position="36"/>
    </location>
</feature>
<dbReference type="Proteomes" id="UP001499882">
    <property type="component" value="Unassembled WGS sequence"/>
</dbReference>
<reference evidence="3" key="1">
    <citation type="journal article" date="2019" name="Int. J. Syst. Evol. Microbiol.">
        <title>The Global Catalogue of Microorganisms (GCM) 10K type strain sequencing project: providing services to taxonomists for standard genome sequencing and annotation.</title>
        <authorList>
            <consortium name="The Broad Institute Genomics Platform"/>
            <consortium name="The Broad Institute Genome Sequencing Center for Infectious Disease"/>
            <person name="Wu L."/>
            <person name="Ma J."/>
        </authorList>
    </citation>
    <scope>NUCLEOTIDE SEQUENCE [LARGE SCALE GENOMIC DNA]</scope>
    <source>
        <strain evidence="3">JCM 18532</strain>
    </source>
</reference>
<comment type="caution">
    <text evidence="2">The sequence shown here is derived from an EMBL/GenBank/DDBJ whole genome shotgun (WGS) entry which is preliminary data.</text>
</comment>
<evidence type="ECO:0000313" key="2">
    <source>
        <dbReference type="EMBL" id="GAA4748532.1"/>
    </source>
</evidence>
<gene>
    <name evidence="2" type="ORF">GCM10023350_36830</name>
</gene>
<protein>
    <recommendedName>
        <fullName evidence="4">Holin</fullName>
    </recommendedName>
</protein>
<keyword evidence="1" id="KW-0472">Membrane</keyword>
<keyword evidence="1" id="KW-1133">Transmembrane helix</keyword>
<name>A0ABP8Z7H5_9ACTN</name>